<comment type="caution">
    <text evidence="2">The sequence shown here is derived from an EMBL/GenBank/DDBJ whole genome shotgun (WGS) entry which is preliminary data.</text>
</comment>
<accession>K1VIQ5</accession>
<reference evidence="2 3" key="1">
    <citation type="journal article" date="2012" name="Eukaryot. Cell">
        <title>Genome sequence of the Trichosporon asahii environmental strain CBS 8904.</title>
        <authorList>
            <person name="Yang R.Y."/>
            <person name="Li H.T."/>
            <person name="Zhu H."/>
            <person name="Zhou G.P."/>
            <person name="Wang M."/>
            <person name="Wang L."/>
        </authorList>
    </citation>
    <scope>NUCLEOTIDE SEQUENCE [LARGE SCALE GENOMIC DNA]</scope>
    <source>
        <strain evidence="2 3">CBS 8904</strain>
    </source>
</reference>
<name>K1VIQ5_TRIAC</name>
<evidence type="ECO:0000256" key="1">
    <source>
        <dbReference type="SAM" id="MobiDB-lite"/>
    </source>
</evidence>
<organism evidence="2 3">
    <name type="scientific">Trichosporon asahii var. asahii (strain CBS 8904)</name>
    <name type="common">Yeast</name>
    <dbReference type="NCBI Taxonomy" id="1220162"/>
    <lineage>
        <taxon>Eukaryota</taxon>
        <taxon>Fungi</taxon>
        <taxon>Dikarya</taxon>
        <taxon>Basidiomycota</taxon>
        <taxon>Agaricomycotina</taxon>
        <taxon>Tremellomycetes</taxon>
        <taxon>Trichosporonales</taxon>
        <taxon>Trichosporonaceae</taxon>
        <taxon>Trichosporon</taxon>
    </lineage>
</organism>
<dbReference type="InParanoid" id="K1VIQ5"/>
<dbReference type="EMBL" id="AMBO01000378">
    <property type="protein sequence ID" value="EKC99006.1"/>
    <property type="molecule type" value="Genomic_DNA"/>
</dbReference>
<feature type="region of interest" description="Disordered" evidence="1">
    <location>
        <begin position="1"/>
        <end position="37"/>
    </location>
</feature>
<sequence>MPRRSSSPERKPSALSSDGEDTKPDTKAGTKAKRGGRIDAAARAALASAVIQRGVATALADIDAVSAEQVRSQLAGNRQNLRKAMESAAGDL</sequence>
<evidence type="ECO:0000313" key="3">
    <source>
        <dbReference type="Proteomes" id="UP000006757"/>
    </source>
</evidence>
<proteinExistence type="predicted"/>
<gene>
    <name evidence="2" type="ORF">A1Q2_06760</name>
</gene>
<keyword evidence="3" id="KW-1185">Reference proteome</keyword>
<protein>
    <submittedName>
        <fullName evidence="2">Uncharacterized protein</fullName>
    </submittedName>
</protein>
<dbReference type="Proteomes" id="UP000006757">
    <property type="component" value="Unassembled WGS sequence"/>
</dbReference>
<evidence type="ECO:0000313" key="2">
    <source>
        <dbReference type="EMBL" id="EKC99006.1"/>
    </source>
</evidence>
<feature type="compositionally biased region" description="Basic and acidic residues" evidence="1">
    <location>
        <begin position="1"/>
        <end position="12"/>
    </location>
</feature>
<dbReference type="HOGENOM" id="CLU_2374271_0_0_1"/>
<dbReference type="AlphaFoldDB" id="K1VIQ5"/>